<dbReference type="InterPro" id="IPR050638">
    <property type="entry name" value="AA-Vitamin_Transporters"/>
</dbReference>
<dbReference type="Proteomes" id="UP000042527">
    <property type="component" value="Unassembled WGS sequence"/>
</dbReference>
<dbReference type="EMBL" id="CDNC01000046">
    <property type="protein sequence ID" value="CEM62921.1"/>
    <property type="molecule type" value="Genomic_DNA"/>
</dbReference>
<evidence type="ECO:0000256" key="1">
    <source>
        <dbReference type="ARBA" id="ARBA00004141"/>
    </source>
</evidence>
<keyword evidence="5 6" id="KW-0472">Membrane</keyword>
<dbReference type="RefSeq" id="WP_024753292.1">
    <property type="nucleotide sequence ID" value="NZ_CDNC01000046.1"/>
</dbReference>
<evidence type="ECO:0000256" key="2">
    <source>
        <dbReference type="ARBA" id="ARBA00007362"/>
    </source>
</evidence>
<evidence type="ECO:0000256" key="5">
    <source>
        <dbReference type="ARBA" id="ARBA00023136"/>
    </source>
</evidence>
<evidence type="ECO:0000313" key="8">
    <source>
        <dbReference type="EMBL" id="CEM62921.1"/>
    </source>
</evidence>
<feature type="transmembrane region" description="Helical" evidence="6">
    <location>
        <begin position="154"/>
        <end position="174"/>
    </location>
</feature>
<feature type="transmembrane region" description="Helical" evidence="6">
    <location>
        <begin position="73"/>
        <end position="95"/>
    </location>
</feature>
<feature type="transmembrane region" description="Helical" evidence="6">
    <location>
        <begin position="12"/>
        <end position="30"/>
    </location>
</feature>
<protein>
    <submittedName>
        <fullName evidence="9">DMT family transporter</fullName>
    </submittedName>
    <submittedName>
        <fullName evidence="8">Putative membrane protein</fullName>
    </submittedName>
</protein>
<feature type="transmembrane region" description="Helical" evidence="6">
    <location>
        <begin position="101"/>
        <end position="122"/>
    </location>
</feature>
<evidence type="ECO:0000313" key="9">
    <source>
        <dbReference type="EMBL" id="QEJ97588.1"/>
    </source>
</evidence>
<feature type="domain" description="EamA" evidence="7">
    <location>
        <begin position="154"/>
        <end position="289"/>
    </location>
</feature>
<dbReference type="PANTHER" id="PTHR32322:SF2">
    <property type="entry name" value="EAMA DOMAIN-CONTAINING PROTEIN"/>
    <property type="match status" value="1"/>
</dbReference>
<comment type="similarity">
    <text evidence="2">Belongs to the EamA transporter family.</text>
</comment>
<feature type="transmembrane region" description="Helical" evidence="6">
    <location>
        <begin position="129"/>
        <end position="148"/>
    </location>
</feature>
<evidence type="ECO:0000259" key="7">
    <source>
        <dbReference type="Pfam" id="PF00892"/>
    </source>
</evidence>
<feature type="transmembrane region" description="Helical" evidence="6">
    <location>
        <begin position="42"/>
        <end position="61"/>
    </location>
</feature>
<dbReference type="InterPro" id="IPR037185">
    <property type="entry name" value="EmrE-like"/>
</dbReference>
<sequence length="294" mass="32015">MNKQFLSQKAKGVIAILLSAFIFGCMPILAKKFYIHGGNASTLIFLRFFLVLPFLYIVLRTQKIPLAISAKELFHLITASILGYCISVFLLFISYDYISVGLATAVHFIYPSLVVLVCIIFFKEKASLIKIAAVLMATTGVFLCGKSGEIASFFGLLIAFLSGVTFAVYVIYIDKSPLRKMNAIKLTFYLCVISAVIMLGYSGIRKELSLEFGIPAWSYALTLSILVSAGAVNLFQYGIKIIGAQNTSILSTIEPITGILLGVAILHEKLDILSISGACLILLAVFLIALGPRK</sequence>
<name>A0A0B7H1U9_TREPH</name>
<dbReference type="Pfam" id="PF00892">
    <property type="entry name" value="EamA"/>
    <property type="match status" value="2"/>
</dbReference>
<evidence type="ECO:0000256" key="6">
    <source>
        <dbReference type="SAM" id="Phobius"/>
    </source>
</evidence>
<dbReference type="PANTHER" id="PTHR32322">
    <property type="entry name" value="INNER MEMBRANE TRANSPORTER"/>
    <property type="match status" value="1"/>
</dbReference>
<proteinExistence type="inferred from homology"/>
<evidence type="ECO:0000313" key="11">
    <source>
        <dbReference type="Proteomes" id="UP000323594"/>
    </source>
</evidence>
<reference evidence="8" key="1">
    <citation type="submission" date="2015-01" db="EMBL/GenBank/DDBJ databases">
        <authorList>
            <person name="Xiang T."/>
            <person name="Song Y."/>
            <person name="Huang L."/>
            <person name="Wang B."/>
            <person name="Wu P."/>
        </authorList>
    </citation>
    <scope>NUCLEOTIDE SEQUENCE [LARGE SCALE GENOMIC DNA]</scope>
    <source>
        <strain evidence="8">V1</strain>
    </source>
</reference>
<dbReference type="Proteomes" id="UP000323594">
    <property type="component" value="Chromosome"/>
</dbReference>
<dbReference type="PROSITE" id="PS51257">
    <property type="entry name" value="PROKAR_LIPOPROTEIN"/>
    <property type="match status" value="1"/>
</dbReference>
<dbReference type="GO" id="GO:0016020">
    <property type="term" value="C:membrane"/>
    <property type="evidence" value="ECO:0007669"/>
    <property type="project" value="UniProtKB-SubCell"/>
</dbReference>
<keyword evidence="4 6" id="KW-1133">Transmembrane helix</keyword>
<organism evidence="8 10">
    <name type="scientific">Treponema phagedenis</name>
    <dbReference type="NCBI Taxonomy" id="162"/>
    <lineage>
        <taxon>Bacteria</taxon>
        <taxon>Pseudomonadati</taxon>
        <taxon>Spirochaetota</taxon>
        <taxon>Spirochaetia</taxon>
        <taxon>Spirochaetales</taxon>
        <taxon>Treponemataceae</taxon>
        <taxon>Treponema</taxon>
    </lineage>
</organism>
<gene>
    <name evidence="9" type="ORF">FUT82_05945</name>
    <name evidence="8" type="ORF">TPHV1_500029</name>
</gene>
<evidence type="ECO:0000256" key="3">
    <source>
        <dbReference type="ARBA" id="ARBA00022692"/>
    </source>
</evidence>
<evidence type="ECO:0000313" key="10">
    <source>
        <dbReference type="Proteomes" id="UP000042527"/>
    </source>
</evidence>
<dbReference type="SUPFAM" id="SSF103481">
    <property type="entry name" value="Multidrug resistance efflux transporter EmrE"/>
    <property type="match status" value="2"/>
</dbReference>
<keyword evidence="10" id="KW-1185">Reference proteome</keyword>
<accession>A0A0B7H1U9</accession>
<dbReference type="InterPro" id="IPR000620">
    <property type="entry name" value="EamA_dom"/>
</dbReference>
<keyword evidence="3 6" id="KW-0812">Transmembrane</keyword>
<feature type="transmembrane region" description="Helical" evidence="6">
    <location>
        <begin position="216"/>
        <end position="235"/>
    </location>
</feature>
<reference evidence="10" key="2">
    <citation type="submission" date="2015-01" db="EMBL/GenBank/DDBJ databases">
        <authorList>
            <person name="Manzoor Shahid"/>
            <person name="Zubair Saima"/>
        </authorList>
    </citation>
    <scope>NUCLEOTIDE SEQUENCE [LARGE SCALE GENOMIC DNA]</scope>
    <source>
        <strain evidence="10">V1</strain>
    </source>
</reference>
<feature type="domain" description="EamA" evidence="7">
    <location>
        <begin position="11"/>
        <end position="143"/>
    </location>
</feature>
<dbReference type="GeneID" id="57753859"/>
<comment type="subcellular location">
    <subcellularLocation>
        <location evidence="1">Membrane</location>
        <topology evidence="1">Multi-pass membrane protein</topology>
    </subcellularLocation>
</comment>
<dbReference type="AlphaFoldDB" id="A0A0B7H1U9"/>
<evidence type="ECO:0000256" key="4">
    <source>
        <dbReference type="ARBA" id="ARBA00022989"/>
    </source>
</evidence>
<dbReference type="EMBL" id="CP042817">
    <property type="protein sequence ID" value="QEJ97588.1"/>
    <property type="molecule type" value="Genomic_DNA"/>
</dbReference>
<feature type="transmembrane region" description="Helical" evidence="6">
    <location>
        <begin position="247"/>
        <end position="266"/>
    </location>
</feature>
<feature type="transmembrane region" description="Helical" evidence="6">
    <location>
        <begin position="272"/>
        <end position="291"/>
    </location>
</feature>
<feature type="transmembrane region" description="Helical" evidence="6">
    <location>
        <begin position="186"/>
        <end position="204"/>
    </location>
</feature>
<reference evidence="9 11" key="3">
    <citation type="submission" date="2019-08" db="EMBL/GenBank/DDBJ databases">
        <authorList>
            <person name="Kuhnert P."/>
        </authorList>
    </citation>
    <scope>NUCLEOTIDE SEQUENCE [LARGE SCALE GENOMIC DNA]</scope>
    <source>
        <strain evidence="9 11">B36.5</strain>
    </source>
</reference>
<dbReference type="OrthoDB" id="9806740at2"/>
<dbReference type="Gene3D" id="1.10.3730.20">
    <property type="match status" value="1"/>
</dbReference>